<dbReference type="Pfam" id="PF01435">
    <property type="entry name" value="Peptidase_M48"/>
    <property type="match status" value="1"/>
</dbReference>
<keyword evidence="9" id="KW-1185">Reference proteome</keyword>
<dbReference type="GO" id="GO:0016020">
    <property type="term" value="C:membrane"/>
    <property type="evidence" value="ECO:0007669"/>
    <property type="project" value="TreeGrafter"/>
</dbReference>
<keyword evidence="1 6" id="KW-0645">Protease</keyword>
<dbReference type="PANTHER" id="PTHR22726">
    <property type="entry name" value="METALLOENDOPEPTIDASE OMA1"/>
    <property type="match status" value="1"/>
</dbReference>
<evidence type="ECO:0000256" key="1">
    <source>
        <dbReference type="ARBA" id="ARBA00022670"/>
    </source>
</evidence>
<dbReference type="GO" id="GO:0004222">
    <property type="term" value="F:metalloendopeptidase activity"/>
    <property type="evidence" value="ECO:0007669"/>
    <property type="project" value="InterPro"/>
</dbReference>
<dbReference type="InterPro" id="IPR001915">
    <property type="entry name" value="Peptidase_M48"/>
</dbReference>
<evidence type="ECO:0000256" key="2">
    <source>
        <dbReference type="ARBA" id="ARBA00022723"/>
    </source>
</evidence>
<evidence type="ECO:0000256" key="4">
    <source>
        <dbReference type="ARBA" id="ARBA00022833"/>
    </source>
</evidence>
<dbReference type="GO" id="GO:0046872">
    <property type="term" value="F:metal ion binding"/>
    <property type="evidence" value="ECO:0007669"/>
    <property type="project" value="UniProtKB-KW"/>
</dbReference>
<evidence type="ECO:0000259" key="7">
    <source>
        <dbReference type="Pfam" id="PF01435"/>
    </source>
</evidence>
<dbReference type="GO" id="GO:0051603">
    <property type="term" value="P:proteolysis involved in protein catabolic process"/>
    <property type="evidence" value="ECO:0007669"/>
    <property type="project" value="TreeGrafter"/>
</dbReference>
<dbReference type="STRING" id="1184151.AW736_23510"/>
<keyword evidence="3 6" id="KW-0378">Hydrolase</keyword>
<dbReference type="EMBL" id="LRRQ01000174">
    <property type="protein sequence ID" value="OAM87374.1"/>
    <property type="molecule type" value="Genomic_DNA"/>
</dbReference>
<dbReference type="OrthoDB" id="9810445at2"/>
<dbReference type="PROSITE" id="PS51257">
    <property type="entry name" value="PROKAR_LIPOPROTEIN"/>
    <property type="match status" value="1"/>
</dbReference>
<evidence type="ECO:0000256" key="6">
    <source>
        <dbReference type="RuleBase" id="RU003983"/>
    </source>
</evidence>
<comment type="cofactor">
    <cofactor evidence="6">
        <name>Zn(2+)</name>
        <dbReference type="ChEBI" id="CHEBI:29105"/>
    </cofactor>
    <text evidence="6">Binds 1 zinc ion per subunit.</text>
</comment>
<sequence>MKITVILSLISVIIALSGCSSVPETGRRQLIMVSAGDEAKMGLASFEDIKKQEKISIDAKANAQVQRVGQRIAGAVGRDLPNAQWEFVVFDSEQVNAFALPGGKVGVYTGLLKLVASDDELACVMGHEIAHVTSRHGAERVSQNMLASGVSSVGALAMDYYNVAPATRDGVMALYGAGVQVGALLPFSRLHETEADTIGLKFAAGAGYDPRAAAAFWKKMAAKNSGGSTPTWMSTHPSDESRIANLEKLAPQYMPAYENARKAYQ</sequence>
<evidence type="ECO:0000313" key="9">
    <source>
        <dbReference type="Proteomes" id="UP000078486"/>
    </source>
</evidence>
<dbReference type="CDD" id="cd07331">
    <property type="entry name" value="M48C_Oma1_like"/>
    <property type="match status" value="1"/>
</dbReference>
<evidence type="ECO:0000256" key="3">
    <source>
        <dbReference type="ARBA" id="ARBA00022801"/>
    </source>
</evidence>
<dbReference type="Proteomes" id="UP000078486">
    <property type="component" value="Unassembled WGS sequence"/>
</dbReference>
<evidence type="ECO:0000256" key="5">
    <source>
        <dbReference type="ARBA" id="ARBA00023049"/>
    </source>
</evidence>
<dbReference type="AlphaFoldDB" id="A0A178IBI1"/>
<dbReference type="PANTHER" id="PTHR22726:SF24">
    <property type="entry name" value="M48 FAMILY METALLOPEPTIDASE"/>
    <property type="match status" value="1"/>
</dbReference>
<proteinExistence type="inferred from homology"/>
<comment type="similarity">
    <text evidence="6">Belongs to the peptidase M48 family.</text>
</comment>
<evidence type="ECO:0000313" key="8">
    <source>
        <dbReference type="EMBL" id="OAM87374.1"/>
    </source>
</evidence>
<keyword evidence="2" id="KW-0479">Metal-binding</keyword>
<dbReference type="InterPro" id="IPR051156">
    <property type="entry name" value="Mito/Outer_Membr_Metalloprot"/>
</dbReference>
<protein>
    <recommendedName>
        <fullName evidence="7">Peptidase M48 domain-containing protein</fullName>
    </recommendedName>
</protein>
<reference evidence="8 9" key="1">
    <citation type="submission" date="2016-01" db="EMBL/GenBank/DDBJ databases">
        <title>High potential of lignocellulose degradation of a new Verrucomicrobia species.</title>
        <authorList>
            <person name="Wang Y."/>
            <person name="Shi Y."/>
            <person name="Qiu Z."/>
            <person name="Liu S."/>
            <person name="Yang H."/>
        </authorList>
    </citation>
    <scope>NUCLEOTIDE SEQUENCE [LARGE SCALE GENOMIC DNA]</scope>
    <source>
        <strain evidence="8 9">TSB47</strain>
    </source>
</reference>
<gene>
    <name evidence="8" type="ORF">AW736_23510</name>
</gene>
<accession>A0A178IBI1</accession>
<dbReference type="Gene3D" id="3.30.2010.10">
    <property type="entry name" value="Metalloproteases ('zincins'), catalytic domain"/>
    <property type="match status" value="1"/>
</dbReference>
<organism evidence="8 9">
    <name type="scientific">Termitidicoccus mucosus</name>
    <dbReference type="NCBI Taxonomy" id="1184151"/>
    <lineage>
        <taxon>Bacteria</taxon>
        <taxon>Pseudomonadati</taxon>
        <taxon>Verrucomicrobiota</taxon>
        <taxon>Opitutia</taxon>
        <taxon>Opitutales</taxon>
        <taxon>Opitutaceae</taxon>
        <taxon>Termitidicoccus</taxon>
    </lineage>
</organism>
<dbReference type="RefSeq" id="WP_068772748.1">
    <property type="nucleotide sequence ID" value="NZ_CP109796.1"/>
</dbReference>
<comment type="caution">
    <text evidence="8">The sequence shown here is derived from an EMBL/GenBank/DDBJ whole genome shotgun (WGS) entry which is preliminary data.</text>
</comment>
<keyword evidence="4 6" id="KW-0862">Zinc</keyword>
<keyword evidence="5 6" id="KW-0482">Metalloprotease</keyword>
<name>A0A178IBI1_9BACT</name>
<feature type="domain" description="Peptidase M48" evidence="7">
    <location>
        <begin position="60"/>
        <end position="249"/>
    </location>
</feature>